<dbReference type="Gene3D" id="3.10.180.10">
    <property type="entry name" value="2,3-Dihydroxybiphenyl 1,2-Dioxygenase, domain 1"/>
    <property type="match status" value="1"/>
</dbReference>
<dbReference type="InterPro" id="IPR029068">
    <property type="entry name" value="Glyas_Bleomycin-R_OHBP_Dase"/>
</dbReference>
<organism evidence="2 3">
    <name type="scientific">Dyadobacter jejuensis</name>
    <dbReference type="NCBI Taxonomy" id="1082580"/>
    <lineage>
        <taxon>Bacteria</taxon>
        <taxon>Pseudomonadati</taxon>
        <taxon>Bacteroidota</taxon>
        <taxon>Cytophagia</taxon>
        <taxon>Cytophagales</taxon>
        <taxon>Spirosomataceae</taxon>
        <taxon>Dyadobacter</taxon>
    </lineage>
</organism>
<evidence type="ECO:0000313" key="2">
    <source>
        <dbReference type="EMBL" id="PWJ58434.1"/>
    </source>
</evidence>
<feature type="domain" description="VOC" evidence="1">
    <location>
        <begin position="27"/>
        <end position="141"/>
    </location>
</feature>
<evidence type="ECO:0000313" key="3">
    <source>
        <dbReference type="Proteomes" id="UP000245880"/>
    </source>
</evidence>
<dbReference type="EMBL" id="QGDT01000004">
    <property type="protein sequence ID" value="PWJ58434.1"/>
    <property type="molecule type" value="Genomic_DNA"/>
</dbReference>
<dbReference type="GO" id="GO:0016829">
    <property type="term" value="F:lyase activity"/>
    <property type="evidence" value="ECO:0007669"/>
    <property type="project" value="UniProtKB-KW"/>
</dbReference>
<proteinExistence type="predicted"/>
<keyword evidence="3" id="KW-1185">Reference proteome</keyword>
<protein>
    <submittedName>
        <fullName evidence="2">Lactoylglutathione lyase</fullName>
    </submittedName>
</protein>
<gene>
    <name evidence="2" type="ORF">CLV98_104294</name>
</gene>
<dbReference type="InterPro" id="IPR037523">
    <property type="entry name" value="VOC_core"/>
</dbReference>
<evidence type="ECO:0000259" key="1">
    <source>
        <dbReference type="PROSITE" id="PS51819"/>
    </source>
</evidence>
<keyword evidence="2" id="KW-0456">Lyase</keyword>
<dbReference type="Proteomes" id="UP000245880">
    <property type="component" value="Unassembled WGS sequence"/>
</dbReference>
<name>A0A316AMV5_9BACT</name>
<dbReference type="AlphaFoldDB" id="A0A316AMV5"/>
<dbReference type="SUPFAM" id="SSF54593">
    <property type="entry name" value="Glyoxalase/Bleomycin resistance protein/Dihydroxybiphenyl dioxygenase"/>
    <property type="match status" value="1"/>
</dbReference>
<dbReference type="PROSITE" id="PS51819">
    <property type="entry name" value="VOC"/>
    <property type="match status" value="1"/>
</dbReference>
<dbReference type="Pfam" id="PF00903">
    <property type="entry name" value="Glyoxalase"/>
    <property type="match status" value="1"/>
</dbReference>
<sequence>MVTSRLYKKMSNTYENSSLQDKLDMAKFDLTGIILYTVNYSRCVEFYKNTLELTILFEADGLTCFEFGNAYLMVEWDDETNGTINESARHKTCLRMNVPNVKKYTNRLKARHVAVDYQEHPWGTIAKFLDPDGNLCAFKDSKKFEEQIAEYKRKALKN</sequence>
<accession>A0A316AMV5</accession>
<comment type="caution">
    <text evidence="2">The sequence shown here is derived from an EMBL/GenBank/DDBJ whole genome shotgun (WGS) entry which is preliminary data.</text>
</comment>
<dbReference type="InterPro" id="IPR004360">
    <property type="entry name" value="Glyas_Fos-R_dOase_dom"/>
</dbReference>
<reference evidence="2 3" key="1">
    <citation type="submission" date="2018-03" db="EMBL/GenBank/DDBJ databases">
        <title>Genomic Encyclopedia of Archaeal and Bacterial Type Strains, Phase II (KMG-II): from individual species to whole genera.</title>
        <authorList>
            <person name="Goeker M."/>
        </authorList>
    </citation>
    <scope>NUCLEOTIDE SEQUENCE [LARGE SCALE GENOMIC DNA]</scope>
    <source>
        <strain evidence="2 3">DSM 100346</strain>
    </source>
</reference>